<sequence length="119" mass="12867">MQTGPIGGTVYFKIDGAQYSVGGKFTFKPAKVSREPKVGLSGTPNYTEKPVVQQVDCELQHTADLDPMNLNDLKGVTLTFELVNGQSYLLSNAYQSGEYEVDAAEGSIPVTFVGVMTRN</sequence>
<dbReference type="InterPro" id="IPR019596">
    <property type="entry name" value="Phage_Mu_GpM_tail_tub"/>
</dbReference>
<evidence type="ECO:0000313" key="2">
    <source>
        <dbReference type="Proteomes" id="UP001595711"/>
    </source>
</evidence>
<comment type="caution">
    <text evidence="1">The sequence shown here is derived from an EMBL/GenBank/DDBJ whole genome shotgun (WGS) entry which is preliminary data.</text>
</comment>
<protein>
    <submittedName>
        <fullName evidence="1">Phage tail tube protein</fullName>
    </submittedName>
</protein>
<reference evidence="2" key="1">
    <citation type="journal article" date="2019" name="Int. J. Syst. Evol. Microbiol.">
        <title>The Global Catalogue of Microorganisms (GCM) 10K type strain sequencing project: providing services to taxonomists for standard genome sequencing and annotation.</title>
        <authorList>
            <consortium name="The Broad Institute Genomics Platform"/>
            <consortium name="The Broad Institute Genome Sequencing Center for Infectious Disease"/>
            <person name="Wu L."/>
            <person name="Ma J."/>
        </authorList>
    </citation>
    <scope>NUCLEOTIDE SEQUENCE [LARGE SCALE GENOMIC DNA]</scope>
    <source>
        <strain evidence="2">KCTC 42182</strain>
    </source>
</reference>
<keyword evidence="2" id="KW-1185">Reference proteome</keyword>
<proteinExistence type="predicted"/>
<dbReference type="EMBL" id="JBHRYJ010000001">
    <property type="protein sequence ID" value="MFC3674659.1"/>
    <property type="molecule type" value="Genomic_DNA"/>
</dbReference>
<dbReference type="RefSeq" id="WP_379721991.1">
    <property type="nucleotide sequence ID" value="NZ_JBHRYJ010000001.1"/>
</dbReference>
<name>A0ABV7VC12_9PROT</name>
<organism evidence="1 2">
    <name type="scientific">Ferrovibrio xuzhouensis</name>
    <dbReference type="NCBI Taxonomy" id="1576914"/>
    <lineage>
        <taxon>Bacteria</taxon>
        <taxon>Pseudomonadati</taxon>
        <taxon>Pseudomonadota</taxon>
        <taxon>Alphaproteobacteria</taxon>
        <taxon>Rhodospirillales</taxon>
        <taxon>Rhodospirillaceae</taxon>
        <taxon>Ferrovibrio</taxon>
    </lineage>
</organism>
<evidence type="ECO:0000313" key="1">
    <source>
        <dbReference type="EMBL" id="MFC3674659.1"/>
    </source>
</evidence>
<gene>
    <name evidence="1" type="ORF">ACFOOQ_03830</name>
</gene>
<dbReference type="Pfam" id="PF10618">
    <property type="entry name" value="Tail_tube"/>
    <property type="match status" value="1"/>
</dbReference>
<accession>A0ABV7VC12</accession>
<dbReference type="Proteomes" id="UP001595711">
    <property type="component" value="Unassembled WGS sequence"/>
</dbReference>